<reference evidence="5" key="1">
    <citation type="submission" date="2022-01" db="EMBL/GenBank/DDBJ databases">
        <title>Colwellia maritima, isolated from seawater.</title>
        <authorList>
            <person name="Kristyanto S."/>
            <person name="Jung J."/>
            <person name="Jeon C.O."/>
        </authorList>
    </citation>
    <scope>NUCLEOTIDE SEQUENCE</scope>
    <source>
        <strain evidence="5">MSW7</strain>
    </source>
</reference>
<evidence type="ECO:0000256" key="3">
    <source>
        <dbReference type="ARBA" id="ARBA00022777"/>
    </source>
</evidence>
<evidence type="ECO:0000256" key="2">
    <source>
        <dbReference type="ARBA" id="ARBA00022679"/>
    </source>
</evidence>
<dbReference type="GO" id="GO:0016301">
    <property type="term" value="F:kinase activity"/>
    <property type="evidence" value="ECO:0007669"/>
    <property type="project" value="UniProtKB-KW"/>
</dbReference>
<comment type="caution">
    <text evidence="5">The sequence shown here is derived from an EMBL/GenBank/DDBJ whole genome shotgun (WGS) entry which is preliminary data.</text>
</comment>
<dbReference type="Gene3D" id="3.40.1190.20">
    <property type="match status" value="1"/>
</dbReference>
<protein>
    <submittedName>
        <fullName evidence="5">Sugar kinase</fullName>
    </submittedName>
</protein>
<dbReference type="Proteomes" id="UP001139646">
    <property type="component" value="Unassembled WGS sequence"/>
</dbReference>
<dbReference type="CDD" id="cd01166">
    <property type="entry name" value="KdgK"/>
    <property type="match status" value="1"/>
</dbReference>
<dbReference type="InterPro" id="IPR011611">
    <property type="entry name" value="PfkB_dom"/>
</dbReference>
<keyword evidence="2" id="KW-0808">Transferase</keyword>
<gene>
    <name evidence="5" type="ORF">L3081_03975</name>
</gene>
<accession>A0ABS9WXK3</accession>
<keyword evidence="3 5" id="KW-0418">Kinase</keyword>
<dbReference type="SUPFAM" id="SSF53613">
    <property type="entry name" value="Ribokinase-like"/>
    <property type="match status" value="1"/>
</dbReference>
<organism evidence="5 6">
    <name type="scientific">Colwellia maritima</name>
    <dbReference type="NCBI Taxonomy" id="2912588"/>
    <lineage>
        <taxon>Bacteria</taxon>
        <taxon>Pseudomonadati</taxon>
        <taxon>Pseudomonadota</taxon>
        <taxon>Gammaproteobacteria</taxon>
        <taxon>Alteromonadales</taxon>
        <taxon>Colwelliaceae</taxon>
        <taxon>Colwellia</taxon>
    </lineage>
</organism>
<dbReference type="PANTHER" id="PTHR43085">
    <property type="entry name" value="HEXOKINASE FAMILY MEMBER"/>
    <property type="match status" value="1"/>
</dbReference>
<dbReference type="Pfam" id="PF00294">
    <property type="entry name" value="PfkB"/>
    <property type="match status" value="1"/>
</dbReference>
<evidence type="ECO:0000313" key="6">
    <source>
        <dbReference type="Proteomes" id="UP001139646"/>
    </source>
</evidence>
<dbReference type="InterPro" id="IPR050306">
    <property type="entry name" value="PfkB_Carbo_kinase"/>
</dbReference>
<dbReference type="PANTHER" id="PTHR43085:SF15">
    <property type="entry name" value="2-DEHYDRO-3-DEOXYGLUCONOKINASE"/>
    <property type="match status" value="1"/>
</dbReference>
<name>A0ABS9WXK3_9GAMM</name>
<evidence type="ECO:0000256" key="1">
    <source>
        <dbReference type="ARBA" id="ARBA00010688"/>
    </source>
</evidence>
<sequence length="317" mass="35446">MKNIFLFGECMIELMTASQDPSSNTLKQSFAGDVFNTAVYLKRTFSDVNVHLVTAVGKDSFSQDMIQYFNDEHIGTDFVFQSDTKIPGLYAIQLDDVGERSFTYWRSDSAARQVMQHIDDNAINALSQGDMFFFSGISLAVIEPSARADFWAMIEKLKAAGVNIVFDPNYRARMWDSESQAKTQFEKAFGLSNIVLPGVDDFQQLYGLSTSQEVYDFCKPYQFDELIIKNGEAGIFCYTKTEHFQFDITPVNNVVDTTSAGDSFNGVYLGARTKNVSISDAIDLASKAAGFVIQHKGAIVESTAYNQFIKEQLVNKK</sequence>
<dbReference type="RefSeq" id="WP_242283652.1">
    <property type="nucleotide sequence ID" value="NZ_JAKKSL010000001.1"/>
</dbReference>
<keyword evidence="6" id="KW-1185">Reference proteome</keyword>
<dbReference type="EMBL" id="JAKKSL010000001">
    <property type="protein sequence ID" value="MCI2282718.1"/>
    <property type="molecule type" value="Genomic_DNA"/>
</dbReference>
<evidence type="ECO:0000259" key="4">
    <source>
        <dbReference type="Pfam" id="PF00294"/>
    </source>
</evidence>
<comment type="similarity">
    <text evidence="1">Belongs to the carbohydrate kinase PfkB family.</text>
</comment>
<proteinExistence type="inferred from homology"/>
<evidence type="ECO:0000313" key="5">
    <source>
        <dbReference type="EMBL" id="MCI2282718.1"/>
    </source>
</evidence>
<feature type="domain" description="Carbohydrate kinase PfkB" evidence="4">
    <location>
        <begin position="1"/>
        <end position="300"/>
    </location>
</feature>
<dbReference type="InterPro" id="IPR029056">
    <property type="entry name" value="Ribokinase-like"/>
</dbReference>